<gene>
    <name evidence="2" type="ORF">C2845_PM04G07630</name>
</gene>
<reference evidence="3" key="1">
    <citation type="journal article" date="2019" name="Nat. Commun.">
        <title>The genome of broomcorn millet.</title>
        <authorList>
            <person name="Zou C."/>
            <person name="Miki D."/>
            <person name="Li D."/>
            <person name="Tang Q."/>
            <person name="Xiao L."/>
            <person name="Rajput S."/>
            <person name="Deng P."/>
            <person name="Jia W."/>
            <person name="Huang R."/>
            <person name="Zhang M."/>
            <person name="Sun Y."/>
            <person name="Hu J."/>
            <person name="Fu X."/>
            <person name="Schnable P.S."/>
            <person name="Li F."/>
            <person name="Zhang H."/>
            <person name="Feng B."/>
            <person name="Zhu X."/>
            <person name="Liu R."/>
            <person name="Schnable J.C."/>
            <person name="Zhu J.-K."/>
            <person name="Zhang H."/>
        </authorList>
    </citation>
    <scope>NUCLEOTIDE SEQUENCE [LARGE SCALE GENOMIC DNA]</scope>
</reference>
<proteinExistence type="predicted"/>
<protein>
    <submittedName>
        <fullName evidence="2">Uncharacterized protein</fullName>
    </submittedName>
</protein>
<evidence type="ECO:0000256" key="1">
    <source>
        <dbReference type="SAM" id="MobiDB-lite"/>
    </source>
</evidence>
<evidence type="ECO:0000313" key="2">
    <source>
        <dbReference type="EMBL" id="RLM86402.1"/>
    </source>
</evidence>
<dbReference type="AlphaFoldDB" id="A0A3L6QRD6"/>
<dbReference type="PANTHER" id="PTHR47069">
    <property type="match status" value="1"/>
</dbReference>
<name>A0A3L6QRD6_PANMI</name>
<sequence length="116" mass="13256">MERKHANWDPATTRLFLDLCIAEEKFNFSNQGLTKDRWRNVYRSFTETIGTIFTAKYNARKELQNNSGHGRNKTTGAVEADAEWWETHNDSQDGSEPEDAGLLGEDNNILGLNHVE</sequence>
<evidence type="ECO:0000313" key="3">
    <source>
        <dbReference type="Proteomes" id="UP000275267"/>
    </source>
</evidence>
<organism evidence="2 3">
    <name type="scientific">Panicum miliaceum</name>
    <name type="common">Proso millet</name>
    <name type="synonym">Broomcorn millet</name>
    <dbReference type="NCBI Taxonomy" id="4540"/>
    <lineage>
        <taxon>Eukaryota</taxon>
        <taxon>Viridiplantae</taxon>
        <taxon>Streptophyta</taxon>
        <taxon>Embryophyta</taxon>
        <taxon>Tracheophyta</taxon>
        <taxon>Spermatophyta</taxon>
        <taxon>Magnoliopsida</taxon>
        <taxon>Liliopsida</taxon>
        <taxon>Poales</taxon>
        <taxon>Poaceae</taxon>
        <taxon>PACMAD clade</taxon>
        <taxon>Panicoideae</taxon>
        <taxon>Panicodae</taxon>
        <taxon>Paniceae</taxon>
        <taxon>Panicinae</taxon>
        <taxon>Panicum</taxon>
        <taxon>Panicum sect. Panicum</taxon>
    </lineage>
</organism>
<dbReference type="STRING" id="4540.A0A3L6QRD6"/>
<dbReference type="PANTHER" id="PTHR47069:SF11">
    <property type="entry name" value="OS04G0275550 PROTEIN"/>
    <property type="match status" value="1"/>
</dbReference>
<feature type="region of interest" description="Disordered" evidence="1">
    <location>
        <begin position="84"/>
        <end position="116"/>
    </location>
</feature>
<keyword evidence="3" id="KW-1185">Reference proteome</keyword>
<accession>A0A3L6QRD6</accession>
<comment type="caution">
    <text evidence="2">The sequence shown here is derived from an EMBL/GenBank/DDBJ whole genome shotgun (WGS) entry which is preliminary data.</text>
</comment>
<dbReference type="OrthoDB" id="696230at2759"/>
<dbReference type="Proteomes" id="UP000275267">
    <property type="component" value="Unassembled WGS sequence"/>
</dbReference>
<dbReference type="EMBL" id="PQIB02000011">
    <property type="protein sequence ID" value="RLM86402.1"/>
    <property type="molecule type" value="Genomic_DNA"/>
</dbReference>